<dbReference type="PANTHER" id="PTHR43820">
    <property type="entry name" value="HIGH-AFFINITY BRANCHED-CHAIN AMINO ACID TRANSPORT ATP-BINDING PROTEIN LIVF"/>
    <property type="match status" value="1"/>
</dbReference>
<dbReference type="PROSITE" id="PS00211">
    <property type="entry name" value="ABC_TRANSPORTER_1"/>
    <property type="match status" value="1"/>
</dbReference>
<dbReference type="PROSITE" id="PS50893">
    <property type="entry name" value="ABC_TRANSPORTER_2"/>
    <property type="match status" value="1"/>
</dbReference>
<keyword evidence="2" id="KW-0813">Transport</keyword>
<sequence length="258" mass="27768">MLHIENLSAGYGDVDVIHDLTLNVQPNEVLGVLGCNGAGKTTLVKAIMGLLPRVSGQVRFQEQPVTGLRMHEIARRGIGLVPQGRWIFPKLTVRENLVMGTRAAGGADIPDEVFEYFPVLKSRLSQQGGTLSGGEQQVLAIARALCGRPRLLLLDEPSDGVQPSLVERIGEVIPELCHRSQLAVLLVEQNLDLVLRSARRCIALSNGRLVHAGAVEPERGAQGTHPLARYLSPAPGSAPDSAPDFRLKTSSENPHEPS</sequence>
<dbReference type="InterPro" id="IPR027417">
    <property type="entry name" value="P-loop_NTPase"/>
</dbReference>
<dbReference type="SUPFAM" id="SSF52540">
    <property type="entry name" value="P-loop containing nucleoside triphosphate hydrolases"/>
    <property type="match status" value="1"/>
</dbReference>
<keyword evidence="3" id="KW-1003">Cell membrane</keyword>
<protein>
    <submittedName>
        <fullName evidence="10">ABC transporter related</fullName>
    </submittedName>
</protein>
<dbReference type="InterPro" id="IPR017871">
    <property type="entry name" value="ABC_transporter-like_CS"/>
</dbReference>
<evidence type="ECO:0000256" key="2">
    <source>
        <dbReference type="ARBA" id="ARBA00022448"/>
    </source>
</evidence>
<dbReference type="RefSeq" id="WP_006050674.1">
    <property type="nucleotide sequence ID" value="NZ_ABLD01000013.1"/>
</dbReference>
<dbReference type="Pfam" id="PF00005">
    <property type="entry name" value="ABC_tran"/>
    <property type="match status" value="1"/>
</dbReference>
<dbReference type="GO" id="GO:0005524">
    <property type="term" value="F:ATP binding"/>
    <property type="evidence" value="ECO:0007669"/>
    <property type="project" value="UniProtKB-KW"/>
</dbReference>
<evidence type="ECO:0000313" key="11">
    <source>
        <dbReference type="Proteomes" id="UP000005045"/>
    </source>
</evidence>
<reference evidence="10 11" key="1">
    <citation type="submission" date="2008-03" db="EMBL/GenBank/DDBJ databases">
        <title>Sequencing of the draft genome and assembly of Burkholderia graminis C4D1M.</title>
        <authorList>
            <consortium name="US DOE Joint Genome Institute (JGI-PGF)"/>
            <person name="Copeland A."/>
            <person name="Lucas S."/>
            <person name="Lapidus A."/>
            <person name="Glavina del Rio T."/>
            <person name="Dalin E."/>
            <person name="Tice H."/>
            <person name="Bruce D."/>
            <person name="Goodwin L."/>
            <person name="Pitluck S."/>
            <person name="Larimer F."/>
            <person name="Land M.L."/>
            <person name="Hauser L."/>
            <person name="Tiedje J."/>
            <person name="Richardson P."/>
        </authorList>
    </citation>
    <scope>NUCLEOTIDE SEQUENCE [LARGE SCALE GENOMIC DNA]</scope>
    <source>
        <strain evidence="11">ATCC 700544 / DSM 17151 / LMG 18924 / NCIMB 13744 / C4D1M</strain>
    </source>
</reference>
<evidence type="ECO:0000256" key="1">
    <source>
        <dbReference type="ARBA" id="ARBA00005417"/>
    </source>
</evidence>
<dbReference type="GO" id="GO:0015658">
    <property type="term" value="F:branched-chain amino acid transmembrane transporter activity"/>
    <property type="evidence" value="ECO:0007669"/>
    <property type="project" value="TreeGrafter"/>
</dbReference>
<evidence type="ECO:0000313" key="10">
    <source>
        <dbReference type="EMBL" id="EDT09058.1"/>
    </source>
</evidence>
<evidence type="ECO:0000256" key="4">
    <source>
        <dbReference type="ARBA" id="ARBA00022519"/>
    </source>
</evidence>
<name>B1G412_PARG4</name>
<organism evidence="10 11">
    <name type="scientific">Paraburkholderia graminis (strain ATCC 700544 / DSM 17151 / LMG 18924 / NCIMB 13744 / C4D1M)</name>
    <dbReference type="NCBI Taxonomy" id="396598"/>
    <lineage>
        <taxon>Bacteria</taxon>
        <taxon>Pseudomonadati</taxon>
        <taxon>Pseudomonadota</taxon>
        <taxon>Betaproteobacteria</taxon>
        <taxon>Burkholderiales</taxon>
        <taxon>Burkholderiaceae</taxon>
        <taxon>Paraburkholderia</taxon>
    </lineage>
</organism>
<dbReference type="SMART" id="SM00382">
    <property type="entry name" value="AAA"/>
    <property type="match status" value="1"/>
</dbReference>
<dbReference type="GO" id="GO:0016887">
    <property type="term" value="F:ATP hydrolysis activity"/>
    <property type="evidence" value="ECO:0007669"/>
    <property type="project" value="InterPro"/>
</dbReference>
<keyword evidence="11" id="KW-1185">Reference proteome</keyword>
<dbReference type="InterPro" id="IPR003439">
    <property type="entry name" value="ABC_transporter-like_ATP-bd"/>
</dbReference>
<dbReference type="EMBL" id="ABLD01000013">
    <property type="protein sequence ID" value="EDT09058.1"/>
    <property type="molecule type" value="Genomic_DNA"/>
</dbReference>
<dbReference type="PANTHER" id="PTHR43820:SF4">
    <property type="entry name" value="HIGH-AFFINITY BRANCHED-CHAIN AMINO ACID TRANSPORT ATP-BINDING PROTEIN LIVF"/>
    <property type="match status" value="1"/>
</dbReference>
<evidence type="ECO:0000256" key="3">
    <source>
        <dbReference type="ARBA" id="ARBA00022475"/>
    </source>
</evidence>
<feature type="compositionally biased region" description="Basic and acidic residues" evidence="8">
    <location>
        <begin position="243"/>
        <end position="258"/>
    </location>
</feature>
<comment type="similarity">
    <text evidence="1">Belongs to the ABC transporter superfamily.</text>
</comment>
<dbReference type="CDD" id="cd03224">
    <property type="entry name" value="ABC_TM1139_LivF_branched"/>
    <property type="match status" value="1"/>
</dbReference>
<dbReference type="Gene3D" id="3.40.50.300">
    <property type="entry name" value="P-loop containing nucleotide triphosphate hydrolases"/>
    <property type="match status" value="1"/>
</dbReference>
<dbReference type="AlphaFoldDB" id="B1G412"/>
<evidence type="ECO:0000256" key="5">
    <source>
        <dbReference type="ARBA" id="ARBA00022741"/>
    </source>
</evidence>
<dbReference type="OrthoDB" id="9776369at2"/>
<keyword evidence="5" id="KW-0547">Nucleotide-binding</keyword>
<evidence type="ECO:0000256" key="8">
    <source>
        <dbReference type="SAM" id="MobiDB-lite"/>
    </source>
</evidence>
<dbReference type="InterPro" id="IPR003593">
    <property type="entry name" value="AAA+_ATPase"/>
</dbReference>
<keyword evidence="4" id="KW-0472">Membrane</keyword>
<feature type="region of interest" description="Disordered" evidence="8">
    <location>
        <begin position="215"/>
        <end position="258"/>
    </location>
</feature>
<gene>
    <name evidence="10" type="ORF">BgramDRAFT_4110</name>
</gene>
<evidence type="ECO:0000256" key="6">
    <source>
        <dbReference type="ARBA" id="ARBA00022840"/>
    </source>
</evidence>
<feature type="domain" description="ABC transporter" evidence="9">
    <location>
        <begin position="2"/>
        <end position="231"/>
    </location>
</feature>
<dbReference type="Proteomes" id="UP000005045">
    <property type="component" value="Unassembled WGS sequence"/>
</dbReference>
<keyword evidence="7" id="KW-0029">Amino-acid transport</keyword>
<keyword evidence="4" id="KW-0997">Cell inner membrane</keyword>
<feature type="compositionally biased region" description="Low complexity" evidence="8">
    <location>
        <begin position="232"/>
        <end position="242"/>
    </location>
</feature>
<proteinExistence type="inferred from homology"/>
<comment type="caution">
    <text evidence="10">The sequence shown here is derived from an EMBL/GenBank/DDBJ whole genome shotgun (WGS) entry which is preliminary data.</text>
</comment>
<accession>B1G412</accession>
<dbReference type="InterPro" id="IPR052156">
    <property type="entry name" value="BCAA_Transport_ATP-bd_LivF"/>
</dbReference>
<evidence type="ECO:0000259" key="9">
    <source>
        <dbReference type="PROSITE" id="PS50893"/>
    </source>
</evidence>
<evidence type="ECO:0000256" key="7">
    <source>
        <dbReference type="ARBA" id="ARBA00022970"/>
    </source>
</evidence>
<dbReference type="GO" id="GO:0015807">
    <property type="term" value="P:L-amino acid transport"/>
    <property type="evidence" value="ECO:0007669"/>
    <property type="project" value="TreeGrafter"/>
</dbReference>
<keyword evidence="6" id="KW-0067">ATP-binding</keyword>